<proteinExistence type="predicted"/>
<dbReference type="EMBL" id="POTY01000003">
    <property type="protein sequence ID" value="PZG24117.1"/>
    <property type="molecule type" value="Genomic_DNA"/>
</dbReference>
<sequence>MVDMTGDRRLRAALEQLAQLLADSRGTVVLTDLQHAARRRDDARHLAPTASDDTIGPWRIAPSPDGVALLRRPDQPDLAHADWSPVTDIPGAGAARRVVLLGESAARGWPHGPGFTPAGVLAGQLARAGDYQCVDLSKTGADGHDLCHVAERVAALQPDVIVSFAGNNWALPPPGLTAAGPATTERPDGLDLHHELADALAAGGYPGLRRAFQSAVVLPPARRYLDLLAAARQNCGAEIIIVVPEFNLRGWTPPADIETTALPASALRQWYALRAEAQHALTDNRPQEVPALARRMAQLDGGCSPIPGHLLGLAATRLGDGALARQGFEQSRDAVCGLLVRYTPRAVRAVQDLLVSYADAHGWPCVDLRKVLAAADLPDLPDESNFHDYCHLSDTGIERAMAAVTDAICRRPPGSTRPGAGLPDPEPRGFVLARAAAHLAYQGQPADAVRARLAAALRLAPSVRPLLADTRDVLAAPKPAWTHPAVTRLAGDAQVWPFIAALAAQPALSPELWTLRSCLDDLLADDEPERAPASDAGRHPARQEIDLVAAPHPDGHPLPNWAAPRAHHHATARRSVFGFAVDAPVDGILSIAYRMPTGSGSTAEVYCGPTRLGDLPPSPVWASTRLAVPTDALRPGVNWITVIWPPECRDPTGQVERDAEALGCGRPAYVLPLFGEVHEARLLLSAGRGQ</sequence>
<organism evidence="1 2">
    <name type="scientific">Micromonospora craterilacus</name>
    <dbReference type="NCBI Taxonomy" id="1655439"/>
    <lineage>
        <taxon>Bacteria</taxon>
        <taxon>Bacillati</taxon>
        <taxon>Actinomycetota</taxon>
        <taxon>Actinomycetes</taxon>
        <taxon>Micromonosporales</taxon>
        <taxon>Micromonosporaceae</taxon>
        <taxon>Micromonospora</taxon>
    </lineage>
</organism>
<accession>A0A2W2FQI8</accession>
<dbReference type="Proteomes" id="UP000248924">
    <property type="component" value="Unassembled WGS sequence"/>
</dbReference>
<gene>
    <name evidence="1" type="ORF">C1I95_00970</name>
</gene>
<protein>
    <submittedName>
        <fullName evidence="1">Uncharacterized protein</fullName>
    </submittedName>
</protein>
<dbReference type="InterPro" id="IPR036514">
    <property type="entry name" value="SGNH_hydro_sf"/>
</dbReference>
<name>A0A2W2FQI8_9ACTN</name>
<evidence type="ECO:0000313" key="1">
    <source>
        <dbReference type="EMBL" id="PZG24117.1"/>
    </source>
</evidence>
<dbReference type="AlphaFoldDB" id="A0A2W2FQI8"/>
<evidence type="ECO:0000313" key="2">
    <source>
        <dbReference type="Proteomes" id="UP000248924"/>
    </source>
</evidence>
<keyword evidence="2" id="KW-1185">Reference proteome</keyword>
<comment type="caution">
    <text evidence="1">The sequence shown here is derived from an EMBL/GenBank/DDBJ whole genome shotgun (WGS) entry which is preliminary data.</text>
</comment>
<dbReference type="Gene3D" id="3.40.50.1110">
    <property type="entry name" value="SGNH hydrolase"/>
    <property type="match status" value="1"/>
</dbReference>
<reference evidence="1 2" key="1">
    <citation type="submission" date="2018-01" db="EMBL/GenBank/DDBJ databases">
        <title>Draft genome sequence of Jishengella sp. NA12.</title>
        <authorList>
            <person name="Sahin N."/>
            <person name="Ay H."/>
            <person name="Saygin H."/>
        </authorList>
    </citation>
    <scope>NUCLEOTIDE SEQUENCE [LARGE SCALE GENOMIC DNA]</scope>
    <source>
        <strain evidence="1 2">NA12</strain>
    </source>
</reference>
<dbReference type="SUPFAM" id="SSF52266">
    <property type="entry name" value="SGNH hydrolase"/>
    <property type="match status" value="2"/>
</dbReference>